<dbReference type="RefSeq" id="WP_254166182.1">
    <property type="nucleotide sequence ID" value="NZ_JAHESF010000019.1"/>
</dbReference>
<evidence type="ECO:0000256" key="4">
    <source>
        <dbReference type="ARBA" id="ARBA00022840"/>
    </source>
</evidence>
<keyword evidence="4 10" id="KW-0067">ATP-binding</keyword>
<keyword evidence="6 7" id="KW-0472">Membrane</keyword>
<dbReference type="PROSITE" id="PS00211">
    <property type="entry name" value="ABC_TRANSPORTER_1"/>
    <property type="match status" value="1"/>
</dbReference>
<protein>
    <submittedName>
        <fullName evidence="10">ABC transporter ATP-binding protein/permease</fullName>
    </submittedName>
</protein>
<comment type="subcellular location">
    <subcellularLocation>
        <location evidence="1">Cell membrane</location>
        <topology evidence="1">Multi-pass membrane protein</topology>
    </subcellularLocation>
</comment>
<evidence type="ECO:0000256" key="5">
    <source>
        <dbReference type="ARBA" id="ARBA00022989"/>
    </source>
</evidence>
<dbReference type="InterPro" id="IPR011527">
    <property type="entry name" value="ABC1_TM_dom"/>
</dbReference>
<evidence type="ECO:0000256" key="7">
    <source>
        <dbReference type="SAM" id="Phobius"/>
    </source>
</evidence>
<dbReference type="InterPro" id="IPR039421">
    <property type="entry name" value="Type_1_exporter"/>
</dbReference>
<evidence type="ECO:0000259" key="9">
    <source>
        <dbReference type="PROSITE" id="PS50929"/>
    </source>
</evidence>
<dbReference type="Pfam" id="PF00005">
    <property type="entry name" value="ABC_tran"/>
    <property type="match status" value="1"/>
</dbReference>
<keyword evidence="5 7" id="KW-1133">Transmembrane helix</keyword>
<accession>A0AAP2DMA2</accession>
<proteinExistence type="predicted"/>
<feature type="transmembrane region" description="Helical" evidence="7">
    <location>
        <begin position="74"/>
        <end position="94"/>
    </location>
</feature>
<dbReference type="InterPro" id="IPR017871">
    <property type="entry name" value="ABC_transporter-like_CS"/>
</dbReference>
<dbReference type="Gene3D" id="3.40.50.300">
    <property type="entry name" value="P-loop containing nucleotide triphosphate hydrolases"/>
    <property type="match status" value="1"/>
</dbReference>
<organism evidence="10 11">
    <name type="scientific">Chryseosolibacter histidini</name>
    <dbReference type="NCBI Taxonomy" id="2782349"/>
    <lineage>
        <taxon>Bacteria</taxon>
        <taxon>Pseudomonadati</taxon>
        <taxon>Bacteroidota</taxon>
        <taxon>Cytophagia</taxon>
        <taxon>Cytophagales</taxon>
        <taxon>Chryseotaleaceae</taxon>
        <taxon>Chryseosolibacter</taxon>
    </lineage>
</organism>
<dbReference type="InterPro" id="IPR003593">
    <property type="entry name" value="AAA+_ATPase"/>
</dbReference>
<evidence type="ECO:0000313" key="10">
    <source>
        <dbReference type="EMBL" id="MBT1698973.1"/>
    </source>
</evidence>
<keyword evidence="2 7" id="KW-0812">Transmembrane</keyword>
<evidence type="ECO:0000256" key="2">
    <source>
        <dbReference type="ARBA" id="ARBA00022692"/>
    </source>
</evidence>
<dbReference type="SUPFAM" id="SSF90123">
    <property type="entry name" value="ABC transporter transmembrane region"/>
    <property type="match status" value="1"/>
</dbReference>
<keyword evidence="3" id="KW-0547">Nucleotide-binding</keyword>
<dbReference type="InterPro" id="IPR036640">
    <property type="entry name" value="ABC1_TM_sf"/>
</dbReference>
<keyword evidence="11" id="KW-1185">Reference proteome</keyword>
<dbReference type="EMBL" id="JAHESF010000019">
    <property type="protein sequence ID" value="MBT1698973.1"/>
    <property type="molecule type" value="Genomic_DNA"/>
</dbReference>
<dbReference type="PANTHER" id="PTHR24221">
    <property type="entry name" value="ATP-BINDING CASSETTE SUB-FAMILY B"/>
    <property type="match status" value="1"/>
</dbReference>
<dbReference type="GO" id="GO:0005524">
    <property type="term" value="F:ATP binding"/>
    <property type="evidence" value="ECO:0007669"/>
    <property type="project" value="UniProtKB-KW"/>
</dbReference>
<dbReference type="PANTHER" id="PTHR24221:SF654">
    <property type="entry name" value="ATP-BINDING CASSETTE SUB-FAMILY B MEMBER 6"/>
    <property type="match status" value="1"/>
</dbReference>
<evidence type="ECO:0000313" key="11">
    <source>
        <dbReference type="Proteomes" id="UP001319200"/>
    </source>
</evidence>
<sequence>MKKNLLQHALGLIPRHQRKSGVLLILLLTLNALLDLFSLASFLPLIMIIIRPQQLSGDSLLHTLYRSSPFNDPVQFAIALTVIAVAFIFIKSAMSNWITLRKATYAYGAANQIAAGALSRYLSIPYNMFSQIDHTREMNRIATLPLTFANNFIIPAGTIVSEALITLLLLAALVFYDTRLAFFLMLVLIPFGMLYRMKRQKIRHSSEQVKQTYPLLLKHTLQAVEGLPEIRAFGKEKFFWKKFTDAFEKVGVIFSRDHVLHTGTSRVTESVAALCIGVLIIYVLVTRKAADEAVLLLSIYAGVSFRVMPSVNRIFAAVLQIRTHEYVSEELIQMGALPHEQASPGEQVSRVAFNEKIELHNITFGHEAHHALLRNASLTIHKGEKIILLGRSGSGKTTLFLLLMRFLRERSGQLLLDGKVIEDAHTPGLRKLIGYVSQNPYVLDASVLENIAFGVPAMDIDVNKVKQLVRDLDLDSWVESLPEGVNTGIGEKGVKISGGQRQRLAIARALYHDAEILLLDEVTSQLDRETEHEVMQAIFRMESKHKTIVLITHRPELWTSFDHVYELKDGCFSKAELKTFQSSF</sequence>
<dbReference type="Pfam" id="PF00664">
    <property type="entry name" value="ABC_membrane"/>
    <property type="match status" value="1"/>
</dbReference>
<dbReference type="AlphaFoldDB" id="A0AAP2DMA2"/>
<dbReference type="InterPro" id="IPR027417">
    <property type="entry name" value="P-loop_NTPase"/>
</dbReference>
<evidence type="ECO:0000259" key="8">
    <source>
        <dbReference type="PROSITE" id="PS50893"/>
    </source>
</evidence>
<gene>
    <name evidence="10" type="ORF">KK083_18915</name>
</gene>
<dbReference type="GO" id="GO:0034040">
    <property type="term" value="F:ATPase-coupled lipid transmembrane transporter activity"/>
    <property type="evidence" value="ECO:0007669"/>
    <property type="project" value="TreeGrafter"/>
</dbReference>
<name>A0AAP2DMA2_9BACT</name>
<dbReference type="PROSITE" id="PS50893">
    <property type="entry name" value="ABC_TRANSPORTER_2"/>
    <property type="match status" value="1"/>
</dbReference>
<feature type="transmembrane region" description="Helical" evidence="7">
    <location>
        <begin position="148"/>
        <end position="174"/>
    </location>
</feature>
<dbReference type="SMART" id="SM00382">
    <property type="entry name" value="AAA"/>
    <property type="match status" value="1"/>
</dbReference>
<dbReference type="SUPFAM" id="SSF52540">
    <property type="entry name" value="P-loop containing nucleoside triphosphate hydrolases"/>
    <property type="match status" value="1"/>
</dbReference>
<evidence type="ECO:0000256" key="1">
    <source>
        <dbReference type="ARBA" id="ARBA00004651"/>
    </source>
</evidence>
<feature type="domain" description="ABC transporter" evidence="8">
    <location>
        <begin position="357"/>
        <end position="584"/>
    </location>
</feature>
<feature type="transmembrane region" description="Helical" evidence="7">
    <location>
        <begin position="21"/>
        <end position="50"/>
    </location>
</feature>
<dbReference type="GO" id="GO:0005886">
    <property type="term" value="C:plasma membrane"/>
    <property type="evidence" value="ECO:0007669"/>
    <property type="project" value="UniProtKB-SubCell"/>
</dbReference>
<dbReference type="Proteomes" id="UP001319200">
    <property type="component" value="Unassembled WGS sequence"/>
</dbReference>
<dbReference type="InterPro" id="IPR003439">
    <property type="entry name" value="ABC_transporter-like_ATP-bd"/>
</dbReference>
<evidence type="ECO:0000256" key="3">
    <source>
        <dbReference type="ARBA" id="ARBA00022741"/>
    </source>
</evidence>
<feature type="transmembrane region" description="Helical" evidence="7">
    <location>
        <begin position="267"/>
        <end position="285"/>
    </location>
</feature>
<reference evidence="10 11" key="1">
    <citation type="submission" date="2021-05" db="EMBL/GenBank/DDBJ databases">
        <title>A Polyphasic approach of four new species of the genus Ohtaekwangia: Ohtaekwangia histidinii sp. nov., Ohtaekwangia cretensis sp. nov., Ohtaekwangia indiensis sp. nov., Ohtaekwangia reichenbachii sp. nov. from diverse environment.</title>
        <authorList>
            <person name="Octaviana S."/>
        </authorList>
    </citation>
    <scope>NUCLEOTIDE SEQUENCE [LARGE SCALE GENOMIC DNA]</scope>
    <source>
        <strain evidence="10 11">PWU4</strain>
    </source>
</reference>
<evidence type="ECO:0000256" key="6">
    <source>
        <dbReference type="ARBA" id="ARBA00023136"/>
    </source>
</evidence>
<dbReference type="PROSITE" id="PS50929">
    <property type="entry name" value="ABC_TM1F"/>
    <property type="match status" value="1"/>
</dbReference>
<dbReference type="GO" id="GO:0016887">
    <property type="term" value="F:ATP hydrolysis activity"/>
    <property type="evidence" value="ECO:0007669"/>
    <property type="project" value="InterPro"/>
</dbReference>
<comment type="caution">
    <text evidence="10">The sequence shown here is derived from an EMBL/GenBank/DDBJ whole genome shotgun (WGS) entry which is preliminary data.</text>
</comment>
<dbReference type="Gene3D" id="1.20.1560.10">
    <property type="entry name" value="ABC transporter type 1, transmembrane domain"/>
    <property type="match status" value="1"/>
</dbReference>
<feature type="domain" description="ABC transmembrane type-1" evidence="9">
    <location>
        <begin position="22"/>
        <end position="323"/>
    </location>
</feature>
<feature type="transmembrane region" description="Helical" evidence="7">
    <location>
        <begin position="180"/>
        <end position="197"/>
    </location>
</feature>
<dbReference type="GO" id="GO:0140359">
    <property type="term" value="F:ABC-type transporter activity"/>
    <property type="evidence" value="ECO:0007669"/>
    <property type="project" value="InterPro"/>
</dbReference>